<sequence length="1094" mass="120393">MSNSSVPAVEQASTLTFRYAQSTYGIATLNETLPPFMARNYTLRPFTRTSPSLGADSSGRSPHQSSWTAPTTMYFMDLYCENVSHKADNSESIFYASNSGCNFTLGLNGNLTIGENPNLSMEGGTLSIKQYMGMYVGYSDPDGFASYSLDRKCPKNQSSIFYAAFQKNKEREEDLPQDVTAIYCQPRYHQQAVSATVDVVTQKPITVRPLGEVQTLAPGIFNSSTFETLLTTGSLSHEVRGDVLPAKSTPTYFETIAGTNLSLTTGAGGGSPVPPMVGLAVAVGNRSLEDYLDWKVLSKSYADAYRLIFARAMVEVFNASSAETFNMSDNILGQQKMTTEAVVLEPVFVYIVEGFLGVISLCTIALLYLTITRKRNLCSNPSTIASVMSLVADCQPLLNDFQSLDCCTMDEIISIVEKKRYKLVDDGSKTGIIEYNQSLDALDNPVSTAAVLSRQNTLADIAKPVRPFEFSIWVAVLLVSLFTALVVTLAIIFAKAYVQGLPLPSSNSFVQNVLENYIPTAIATLIEPIWLLLNRLLCMLQPLEELQSCDARAKNSIDLDYSSLPPQLAFFKAFRSKHLVLAAVCAMALLANLLAVSLAGLFNQATIDIRHPKLFSAPLDLKFVPIDGDIGPDSFQQLGSMQTSGAYRGGDGHDQFLVSESNYTRGTPLPAWTDNKLFYRPFLPNDNTSPNGSIFEGVTKAFGAELDCSKLEISNTFQAALEFYPDSVTAIAPSVNVTITKGESKFQCTSPSKNELRSGPIGRGCVQGYSAAELVLLLQPQRFNATRTEIDACKEVVVLGWLRSTRSCGDVYPQPLTSTNSTFMQCKPRWVTGTANIRVDASGRLQDRAKEMKIQNTTDSDANALQQLFSNNPVNLIGQSNLYLFQGSNPGWHNDSFADDFLNYFMVRAANNSDFLDNTLAVPSFDMLIGPLNKAYSSLFAIWLGINRNRLLVASDKQQQSLIEGWKIEPERRVFVSTPMFAISEAILGTYIIVAILVYLRRPGQYLPRLPTSIASLVALFAASSAVQDMQNTSHLDRKGRAQHLKYLDTRYGYGSFIGGGDGRVHIGIERTPFIRRRTKSTWFEKKLPLFRKP</sequence>
<dbReference type="Proteomes" id="UP000472372">
    <property type="component" value="Chromosome 6"/>
</dbReference>
<dbReference type="Pfam" id="PF11915">
    <property type="entry name" value="DUF3433"/>
    <property type="match status" value="1"/>
</dbReference>
<dbReference type="EMBL" id="HG992982">
    <property type="protein sequence ID" value="CAE7185453.1"/>
    <property type="molecule type" value="Genomic_DNA"/>
</dbReference>
<name>A0A6S6W506_9PLEO</name>
<dbReference type="PANTHER" id="PTHR37544">
    <property type="entry name" value="SPRAY-RELATED"/>
    <property type="match status" value="1"/>
</dbReference>
<dbReference type="PANTHER" id="PTHR37544:SF3">
    <property type="entry name" value="SPRAY"/>
    <property type="match status" value="1"/>
</dbReference>
<reference evidence="1" key="1">
    <citation type="submission" date="2021-02" db="EMBL/GenBank/DDBJ databases">
        <authorList>
            <person name="Syme A R."/>
            <person name="Syme A R."/>
            <person name="Moolhuijzen P."/>
        </authorList>
    </citation>
    <scope>NUCLEOTIDE SEQUENCE</scope>
    <source>
        <strain evidence="1">W1-1</strain>
    </source>
</reference>
<dbReference type="InterPro" id="IPR021840">
    <property type="entry name" value="DUF3433"/>
</dbReference>
<proteinExistence type="predicted"/>
<gene>
    <name evidence="1" type="ORF">PTTW11_06807</name>
</gene>
<evidence type="ECO:0000313" key="1">
    <source>
        <dbReference type="EMBL" id="CAE7185453.1"/>
    </source>
</evidence>
<organism evidence="1 2">
    <name type="scientific">Pyrenophora teres f. teres</name>
    <dbReference type="NCBI Taxonomy" id="97479"/>
    <lineage>
        <taxon>Eukaryota</taxon>
        <taxon>Fungi</taxon>
        <taxon>Dikarya</taxon>
        <taxon>Ascomycota</taxon>
        <taxon>Pezizomycotina</taxon>
        <taxon>Dothideomycetes</taxon>
        <taxon>Pleosporomycetidae</taxon>
        <taxon>Pleosporales</taxon>
        <taxon>Pleosporineae</taxon>
        <taxon>Pleosporaceae</taxon>
        <taxon>Pyrenophora</taxon>
    </lineage>
</organism>
<accession>A0A6S6W506</accession>
<evidence type="ECO:0000313" key="2">
    <source>
        <dbReference type="Proteomes" id="UP000472372"/>
    </source>
</evidence>
<protein>
    <submittedName>
        <fullName evidence="1">DUF3433 domain containing protein</fullName>
    </submittedName>
</protein>
<dbReference type="AlphaFoldDB" id="A0A6S6W506"/>